<dbReference type="PROSITE" id="PS50405">
    <property type="entry name" value="GST_CTER"/>
    <property type="match status" value="1"/>
</dbReference>
<dbReference type="Pfam" id="PF00043">
    <property type="entry name" value="GST_C"/>
    <property type="match status" value="1"/>
</dbReference>
<feature type="domain" description="GST C-terminal" evidence="9">
    <location>
        <begin position="141"/>
        <end position="280"/>
    </location>
</feature>
<keyword evidence="6" id="KW-0812">Transmembrane</keyword>
<feature type="region of interest" description="Disordered" evidence="5">
    <location>
        <begin position="271"/>
        <end position="317"/>
    </location>
</feature>
<feature type="compositionally biased region" description="Basic and acidic residues" evidence="5">
    <location>
        <begin position="285"/>
        <end position="294"/>
    </location>
</feature>
<dbReference type="GO" id="GO:0005737">
    <property type="term" value="C:cytoplasm"/>
    <property type="evidence" value="ECO:0007669"/>
    <property type="project" value="TreeGrafter"/>
</dbReference>
<dbReference type="PROSITE" id="PS50404">
    <property type="entry name" value="GST_NTER"/>
    <property type="match status" value="1"/>
</dbReference>
<dbReference type="InterPro" id="IPR027417">
    <property type="entry name" value="P-loop_NTPase"/>
</dbReference>
<dbReference type="CDD" id="cd03181">
    <property type="entry name" value="GST_C_EF1Bgamma_like"/>
    <property type="match status" value="1"/>
</dbReference>
<dbReference type="Gene3D" id="3.40.30.10">
    <property type="entry name" value="Glutaredoxin"/>
    <property type="match status" value="1"/>
</dbReference>
<organism evidence="11 12">
    <name type="scientific">Leucocoprinus leucothites</name>
    <dbReference type="NCBI Taxonomy" id="201217"/>
    <lineage>
        <taxon>Eukaryota</taxon>
        <taxon>Fungi</taxon>
        <taxon>Dikarya</taxon>
        <taxon>Basidiomycota</taxon>
        <taxon>Agaricomycotina</taxon>
        <taxon>Agaricomycetes</taxon>
        <taxon>Agaricomycetidae</taxon>
        <taxon>Agaricales</taxon>
        <taxon>Agaricineae</taxon>
        <taxon>Agaricaceae</taxon>
        <taxon>Leucocoprinus</taxon>
    </lineage>
</organism>
<feature type="transmembrane region" description="Helical" evidence="6">
    <location>
        <begin position="1300"/>
        <end position="1321"/>
    </location>
</feature>
<keyword evidence="12" id="KW-1185">Reference proteome</keyword>
<feature type="compositionally biased region" description="Acidic residues" evidence="5">
    <location>
        <begin position="503"/>
        <end position="523"/>
    </location>
</feature>
<dbReference type="InterPro" id="IPR036433">
    <property type="entry name" value="EF1B_G_C_sf"/>
</dbReference>
<reference evidence="11 12" key="1">
    <citation type="journal article" date="2020" name="ISME J.">
        <title>Uncovering the hidden diversity of litter-decomposition mechanisms in mushroom-forming fungi.</title>
        <authorList>
            <person name="Floudas D."/>
            <person name="Bentzer J."/>
            <person name="Ahren D."/>
            <person name="Johansson T."/>
            <person name="Persson P."/>
            <person name="Tunlid A."/>
        </authorList>
    </citation>
    <scope>NUCLEOTIDE SEQUENCE [LARGE SCALE GENOMIC DNA]</scope>
    <source>
        <strain evidence="11 12">CBS 146.42</strain>
    </source>
</reference>
<dbReference type="PANTHER" id="PTHR43986">
    <property type="entry name" value="ELONGATION FACTOR 1-GAMMA"/>
    <property type="match status" value="1"/>
</dbReference>
<keyword evidence="6" id="KW-0472">Membrane</keyword>
<feature type="compositionally biased region" description="Low complexity" evidence="5">
    <location>
        <begin position="593"/>
        <end position="614"/>
    </location>
</feature>
<keyword evidence="2 4" id="KW-0251">Elongation factor</keyword>
<evidence type="ECO:0000256" key="6">
    <source>
        <dbReference type="SAM" id="Phobius"/>
    </source>
</evidence>
<dbReference type="PROSITE" id="PS50040">
    <property type="entry name" value="EF1G_C"/>
    <property type="match status" value="1"/>
</dbReference>
<dbReference type="SUPFAM" id="SSF47616">
    <property type="entry name" value="GST C-terminal domain-like"/>
    <property type="match status" value="1"/>
</dbReference>
<dbReference type="SFLD" id="SFLDS00019">
    <property type="entry name" value="Glutathione_Transferase_(cytos"/>
    <property type="match status" value="1"/>
</dbReference>
<dbReference type="InterPro" id="IPR036282">
    <property type="entry name" value="Glutathione-S-Trfase_C_sf"/>
</dbReference>
<dbReference type="FunFam" id="3.40.30.10:FF:000142">
    <property type="entry name" value="Elongation factor 1 gamma"/>
    <property type="match status" value="1"/>
</dbReference>
<dbReference type="SUPFAM" id="SSF52540">
    <property type="entry name" value="P-loop containing nucleoside triphosphate hydrolases"/>
    <property type="match status" value="1"/>
</dbReference>
<comment type="caution">
    <text evidence="11">The sequence shown here is derived from an EMBL/GenBank/DDBJ whole genome shotgun (WGS) entry which is preliminary data.</text>
</comment>
<dbReference type="Gene3D" id="1.20.1050.10">
    <property type="match status" value="1"/>
</dbReference>
<evidence type="ECO:0000256" key="5">
    <source>
        <dbReference type="SAM" id="MobiDB-lite"/>
    </source>
</evidence>
<dbReference type="FunFam" id="1.20.1050.10:FF:000006">
    <property type="entry name" value="Elongation factor 1 gamma"/>
    <property type="match status" value="1"/>
</dbReference>
<evidence type="ECO:0000259" key="7">
    <source>
        <dbReference type="PROSITE" id="PS50040"/>
    </source>
</evidence>
<accession>A0A8H5CV78</accession>
<feature type="domain" description="EF-1-gamma C-terminal" evidence="7">
    <location>
        <begin position="308"/>
        <end position="467"/>
    </location>
</feature>
<dbReference type="GO" id="GO:0003746">
    <property type="term" value="F:translation elongation factor activity"/>
    <property type="evidence" value="ECO:0007669"/>
    <property type="project" value="UniProtKB-UniRule"/>
</dbReference>
<feature type="region of interest" description="Disordered" evidence="5">
    <location>
        <begin position="1"/>
        <end position="24"/>
    </location>
</feature>
<dbReference type="Proteomes" id="UP000559027">
    <property type="component" value="Unassembled WGS sequence"/>
</dbReference>
<evidence type="ECO:0000256" key="4">
    <source>
        <dbReference type="PROSITE-ProRule" id="PRU00519"/>
    </source>
</evidence>
<dbReference type="SFLD" id="SFLDG00358">
    <property type="entry name" value="Main_(cytGST)"/>
    <property type="match status" value="1"/>
</dbReference>
<feature type="compositionally biased region" description="Basic and acidic residues" evidence="5">
    <location>
        <begin position="493"/>
        <end position="502"/>
    </location>
</feature>
<evidence type="ECO:0000313" key="12">
    <source>
        <dbReference type="Proteomes" id="UP000559027"/>
    </source>
</evidence>
<dbReference type="InterPro" id="IPR040079">
    <property type="entry name" value="Glutathione_S-Trfase"/>
</dbReference>
<dbReference type="InterPro" id="IPR001662">
    <property type="entry name" value="EF1B_G_C"/>
</dbReference>
<feature type="compositionally biased region" description="Polar residues" evidence="5">
    <location>
        <begin position="622"/>
        <end position="632"/>
    </location>
</feature>
<dbReference type="InterPro" id="IPR010987">
    <property type="entry name" value="Glutathione-S-Trfase_C-like"/>
</dbReference>
<gene>
    <name evidence="11" type="ORF">D9756_009939</name>
</gene>
<feature type="domain" description="GST N-terminal" evidence="8">
    <location>
        <begin position="55"/>
        <end position="136"/>
    </location>
</feature>
<evidence type="ECO:0000259" key="9">
    <source>
        <dbReference type="PROSITE" id="PS50405"/>
    </source>
</evidence>
<evidence type="ECO:0000259" key="10">
    <source>
        <dbReference type="PROSITE" id="PS50837"/>
    </source>
</evidence>
<dbReference type="GO" id="GO:0005634">
    <property type="term" value="C:nucleus"/>
    <property type="evidence" value="ECO:0007669"/>
    <property type="project" value="TreeGrafter"/>
</dbReference>
<proteinExistence type="predicted"/>
<dbReference type="InterPro" id="IPR036249">
    <property type="entry name" value="Thioredoxin-like_sf"/>
</dbReference>
<keyword evidence="3 4" id="KW-0648">Protein biosynthesis</keyword>
<dbReference type="CDD" id="cd03044">
    <property type="entry name" value="GST_N_EF1Bgamma"/>
    <property type="match status" value="1"/>
</dbReference>
<dbReference type="OrthoDB" id="249703at2759"/>
<protein>
    <recommendedName>
        <fullName evidence="13">Elongation factor 1-gamma</fullName>
    </recommendedName>
</protein>
<dbReference type="InterPro" id="IPR056884">
    <property type="entry name" value="NPHP3-like_N"/>
</dbReference>
<feature type="region of interest" description="Disordered" evidence="5">
    <location>
        <begin position="493"/>
        <end position="632"/>
    </location>
</feature>
<dbReference type="Gene3D" id="3.30.70.1010">
    <property type="entry name" value="Translation elongation factor EF1B, gamma chain, conserved domain"/>
    <property type="match status" value="1"/>
</dbReference>
<evidence type="ECO:0000256" key="3">
    <source>
        <dbReference type="ARBA" id="ARBA00022917"/>
    </source>
</evidence>
<feature type="compositionally biased region" description="Basic and acidic residues" evidence="5">
    <location>
        <begin position="304"/>
        <end position="316"/>
    </location>
</feature>
<dbReference type="PANTHER" id="PTHR43986:SF1">
    <property type="entry name" value="ELONGATION FACTOR 1-GAMMA"/>
    <property type="match status" value="1"/>
</dbReference>
<dbReference type="InterPro" id="IPR004046">
    <property type="entry name" value="GST_C"/>
</dbReference>
<evidence type="ECO:0000256" key="2">
    <source>
        <dbReference type="ARBA" id="ARBA00022768"/>
    </source>
</evidence>
<evidence type="ECO:0000313" key="11">
    <source>
        <dbReference type="EMBL" id="KAF5347242.1"/>
    </source>
</evidence>
<dbReference type="PROSITE" id="PS50837">
    <property type="entry name" value="NACHT"/>
    <property type="match status" value="1"/>
</dbReference>
<dbReference type="SMART" id="SM01183">
    <property type="entry name" value="EF1G"/>
    <property type="match status" value="1"/>
</dbReference>
<dbReference type="FunFam" id="3.30.70.1010:FF:000001">
    <property type="entry name" value="Elongation factor 1-gamma 1"/>
    <property type="match status" value="1"/>
</dbReference>
<feature type="compositionally biased region" description="Polar residues" evidence="5">
    <location>
        <begin position="1"/>
        <end position="14"/>
    </location>
</feature>
<dbReference type="Pfam" id="PF00647">
    <property type="entry name" value="EF1G"/>
    <property type="match status" value="1"/>
</dbReference>
<evidence type="ECO:0008006" key="13">
    <source>
        <dbReference type="Google" id="ProtNLM"/>
    </source>
</evidence>
<dbReference type="Pfam" id="PF24883">
    <property type="entry name" value="NPHP3_N"/>
    <property type="match status" value="1"/>
</dbReference>
<feature type="domain" description="NACHT" evidence="10">
    <location>
        <begin position="714"/>
        <end position="861"/>
    </location>
</feature>
<name>A0A8H5CV78_9AGAR</name>
<dbReference type="SUPFAM" id="SSF52833">
    <property type="entry name" value="Thioredoxin-like"/>
    <property type="match status" value="1"/>
</dbReference>
<evidence type="ECO:0000259" key="8">
    <source>
        <dbReference type="PROSITE" id="PS50404"/>
    </source>
</evidence>
<dbReference type="Pfam" id="PF02798">
    <property type="entry name" value="GST_N"/>
    <property type="match status" value="1"/>
</dbReference>
<dbReference type="InterPro" id="IPR050802">
    <property type="entry name" value="EF-GSTs"/>
</dbReference>
<dbReference type="EMBL" id="JAACJO010000026">
    <property type="protein sequence ID" value="KAF5347242.1"/>
    <property type="molecule type" value="Genomic_DNA"/>
</dbReference>
<dbReference type="InterPro" id="IPR004045">
    <property type="entry name" value="Glutathione_S-Trfase_N"/>
</dbReference>
<sequence>MARRTTQIGRTPAQQDFEDKGYDWSTGPTLNPTDNIKLCISHLSSPSHPKTKMAPIGTLYTTPTQAKGKIIRAAAALGGAELTLAPFEMRVTNKSPEYLAKFPLGKVPAFEGPDGFKLFEGDAIGRYVANLVPNANLLGATPQDAALINQWIHAAETEVDTYDTWVRYLCMGMIPYNKAAETAFYERLERGLDSLESHISTRTFFVTERITLADLSIAAFLQKVVSSTVDAKRRIKYPNLLRHLETIVNQPTLKEIYGEVQYTEKQLAFVPPAKEKKAPAPAPPKAEKKPKKEEVEEEEPDVPPEPKAKNPLDDLPKSSLNLEDWKRAYSNKDTRGPGGAIEWFYQNYDPAGFSVWRVDFKYNEELTLTFMSSNQITGFFNRLEASRKYLFASVGVLGENNNSVIAGTLIARGTEIEPVVNVAPDWESYNYKKLDLSNEADKAFFEAALAWDLEIDGKKWADGKNFLLAVLLAWAFREYRGWSLQKSSAAKDDSRLVRRSGESEEVSGDSTEGDGERESEEMAVEGNELKGGVTRLTRREGESQGEKTQIPDEQELSKVAVPSPLVEEVQAAETEDSDKVVDNIPSAPRDDAAPAAEARPGSSSFPASASGPSPVQEELDDSNTPTITPSERSQVLGQQAMTVSGGFFNNSHDLVFNNSVMYSIQKTTEHGYTLPGAEFDSSLRDPPPRCHPGTRIDIRQMIVQWIDDPQRTHRFLWLRGTAGVGKSAIVQTLTEELWSASKLGAAFFFSRPNKLRNPIFVFPTLAYQIAVRLPAYRAYLEEKMAEDPKILEKGIERQFHILFVSPFSVISEAQVGRLAVFLDGLDECDGPRAQTLIVKLIASFTLHHPASPLVWVIASRPEVHLNTVFETVEVSRAVWAHDVPSNGDKASLDVEKYLRENFRQIQSKHHALIHEHASWPVEQDITQICSASSGNYALASTIIRVIDDPEVNDPISQLQVVLSITTSPHSDPLLTLYALYTKVFDAVPKVLLPSLKLVLTYHLLASKHLPYDFGSSLVLVATLFGLERDIVYDGLRKLQSVMEYPLYEKAGSENIRFRHASLSDYLQDASLSGGYTIFTEALDFRSEVWQCCLHFIKRYSHHATPWSNLEFAWKTNLSRTDAVKHVFWMNVLRTILNFILESPSLKAGEDTSDIRTLSSPADICATFEALDFTQLTFERSSLLRDLCRLTRQLFDKPSRVLAESDLVEKVELRDLDLARILDKKLAFRAEVTFILKFDNYNQNPDTWGPLPGTEKDPLATYFVRGKVQTPTIYTAWWSRHATTFSNSPDESLMISAFTRVGLIVISAFSLVLSCALSWSAFTIPIPTCMSSLSGGALPGVVH</sequence>
<dbReference type="InterPro" id="IPR007111">
    <property type="entry name" value="NACHT_NTPase"/>
</dbReference>
<dbReference type="Gene3D" id="3.40.50.300">
    <property type="entry name" value="P-loop containing nucleotide triphosphate hydrolases"/>
    <property type="match status" value="1"/>
</dbReference>
<keyword evidence="1" id="KW-0677">Repeat</keyword>
<dbReference type="SUPFAM" id="SSF89942">
    <property type="entry name" value="eEF1-gamma domain"/>
    <property type="match status" value="1"/>
</dbReference>
<keyword evidence="6" id="KW-1133">Transmembrane helix</keyword>
<evidence type="ECO:0000256" key="1">
    <source>
        <dbReference type="ARBA" id="ARBA00022737"/>
    </source>
</evidence>